<evidence type="ECO:0000256" key="3">
    <source>
        <dbReference type="ARBA" id="ARBA00022777"/>
    </source>
</evidence>
<keyword evidence="7" id="KW-1185">Reference proteome</keyword>
<name>I2B499_SHIBC</name>
<dbReference type="GO" id="GO:0005829">
    <property type="term" value="C:cytosol"/>
    <property type="evidence" value="ECO:0007669"/>
    <property type="project" value="TreeGrafter"/>
</dbReference>
<dbReference type="STRING" id="630626.EBL_c02180"/>
<dbReference type="EMBL" id="CP001560">
    <property type="protein sequence ID" value="AFJ45353.1"/>
    <property type="molecule type" value="Genomic_DNA"/>
</dbReference>
<dbReference type="PATRIC" id="fig|630626.3.peg.224"/>
<dbReference type="GO" id="GO:0003677">
    <property type="term" value="F:DNA binding"/>
    <property type="evidence" value="ECO:0007669"/>
    <property type="project" value="UniProtKB-KW"/>
</dbReference>
<protein>
    <submittedName>
        <fullName evidence="6">Putative DNA-binding transcriptional regulator</fullName>
    </submittedName>
</protein>
<dbReference type="InterPro" id="IPR036390">
    <property type="entry name" value="WH_DNA-bd_sf"/>
</dbReference>
<keyword evidence="6" id="KW-0238">DNA-binding</keyword>
<dbReference type="Gene3D" id="1.10.1070.20">
    <property type="match status" value="1"/>
</dbReference>
<evidence type="ECO:0000256" key="1">
    <source>
        <dbReference type="ARBA" id="ARBA00010164"/>
    </source>
</evidence>
<dbReference type="InterPro" id="IPR052028">
    <property type="entry name" value="HipA_Ser/Thr_kinase"/>
</dbReference>
<dbReference type="Pfam" id="PF01022">
    <property type="entry name" value="HTH_5"/>
    <property type="match status" value="1"/>
</dbReference>
<dbReference type="SUPFAM" id="SSF46785">
    <property type="entry name" value="Winged helix' DNA-binding domain"/>
    <property type="match status" value="1"/>
</dbReference>
<sequence>MSAHRRGAEPVHRAFICPNLKRARIAILTNHRLGNITLTRDEPFLYPRPGQMTGHGLNASVAIHFPIHLSIHQALPIMSTRSDTLHRLLRQGPVTVRQLVEKLGISQPTVSRALTACGDDIIRIGCGRAIQYALRDSTRGFKCAPIYRVTDTGKIKPPGNLIPVYPDGFVMQPTDGVSQHSDAIPWWLFDMRPQGYLGRAYASAYADTLGLPTNPDKWDDTSVIRALLAHGHDAIGNLLVGERARDNFVAMPEPVPAERETAFPRLARAAGTGELPGSSAGGEQPKFCAYTARGHVLVKFTAVSDNPVSERWRDLLLAEHLALKALGVETQIFDFDHQRFLEIPRFDRVGPLGRKAVISLRALDAEFVGGGSASWPALVTRLVDEKCVTPDAAWRSALLWAFGRLIGNTDMHTGNLSFISHHHGGPYELAPAYDILPMGFAPKTSGDMASTLRPASLPENIDADIWHEALALAQIFLEEIRRSDRFSASFAPCIEALRHHIDEAAVRIARLG</sequence>
<dbReference type="InterPro" id="IPR012893">
    <property type="entry name" value="HipA-like_C"/>
</dbReference>
<dbReference type="KEGG" id="ebt:EBL_c02180"/>
<dbReference type="InterPro" id="IPR011991">
    <property type="entry name" value="ArsR-like_HTH"/>
</dbReference>
<dbReference type="CDD" id="cd00090">
    <property type="entry name" value="HTH_ARSR"/>
    <property type="match status" value="1"/>
</dbReference>
<dbReference type="AlphaFoldDB" id="I2B499"/>
<keyword evidence="2" id="KW-0808">Transferase</keyword>
<dbReference type="HOGENOM" id="CLU_050829_0_0_6"/>
<evidence type="ECO:0000256" key="2">
    <source>
        <dbReference type="ARBA" id="ARBA00022679"/>
    </source>
</evidence>
<evidence type="ECO:0000259" key="4">
    <source>
        <dbReference type="Pfam" id="PF01022"/>
    </source>
</evidence>
<keyword evidence="3" id="KW-0418">Kinase</keyword>
<dbReference type="GO" id="GO:0004674">
    <property type="term" value="F:protein serine/threonine kinase activity"/>
    <property type="evidence" value="ECO:0007669"/>
    <property type="project" value="TreeGrafter"/>
</dbReference>
<dbReference type="Pfam" id="PF07804">
    <property type="entry name" value="HipA_C"/>
    <property type="match status" value="1"/>
</dbReference>
<dbReference type="eggNOG" id="COG3550">
    <property type="taxonomic scope" value="Bacteria"/>
</dbReference>
<reference evidence="6 7" key="1">
    <citation type="journal article" date="2012" name="J. Bacteriol.">
        <title>Complete genome sequence of the B12-producing Shimwellia blattae strain DSM 4481, isolated from a cockroach.</title>
        <authorList>
            <person name="Brzuszkiewicz E."/>
            <person name="Waschkowitz T."/>
            <person name="Wiezer A."/>
            <person name="Daniel R."/>
        </authorList>
    </citation>
    <scope>NUCLEOTIDE SEQUENCE [LARGE SCALE GENOMIC DNA]</scope>
    <source>
        <strain evidence="7">ATCC 29907 / DSM 4481 / JCM 1650 / NBRC 105725 / CDC 9005-74</strain>
    </source>
</reference>
<feature type="domain" description="HipA-like C-terminal" evidence="5">
    <location>
        <begin position="278"/>
        <end position="453"/>
    </location>
</feature>
<dbReference type="GO" id="GO:0003700">
    <property type="term" value="F:DNA-binding transcription factor activity"/>
    <property type="evidence" value="ECO:0007669"/>
    <property type="project" value="InterPro"/>
</dbReference>
<dbReference type="InterPro" id="IPR001845">
    <property type="entry name" value="HTH_ArsR_DNA-bd_dom"/>
</dbReference>
<dbReference type="PANTHER" id="PTHR37419">
    <property type="entry name" value="SERINE/THREONINE-PROTEIN KINASE TOXIN HIPA"/>
    <property type="match status" value="1"/>
</dbReference>
<proteinExistence type="inferred from homology"/>
<comment type="similarity">
    <text evidence="1">Belongs to the HipA Ser/Thr kinase family.</text>
</comment>
<accession>I2B499</accession>
<dbReference type="NCBIfam" id="NF007297">
    <property type="entry name" value="PRK09775.1"/>
    <property type="match status" value="1"/>
</dbReference>
<evidence type="ECO:0000259" key="5">
    <source>
        <dbReference type="Pfam" id="PF07804"/>
    </source>
</evidence>
<dbReference type="PANTHER" id="PTHR37419:SF8">
    <property type="entry name" value="TOXIN YJJJ"/>
    <property type="match status" value="1"/>
</dbReference>
<gene>
    <name evidence="6" type="primary">yjjJ</name>
    <name evidence="6" type="ordered locus">EBL_c02180</name>
</gene>
<organism evidence="6 7">
    <name type="scientific">Shimwellia blattae (strain ATCC 29907 / DSM 4481 / JCM 1650 / NBRC 105725 / CDC 9005-74)</name>
    <name type="common">Escherichia blattae</name>
    <dbReference type="NCBI Taxonomy" id="630626"/>
    <lineage>
        <taxon>Bacteria</taxon>
        <taxon>Pseudomonadati</taxon>
        <taxon>Pseudomonadota</taxon>
        <taxon>Gammaproteobacteria</taxon>
        <taxon>Enterobacterales</taxon>
        <taxon>Enterobacteriaceae</taxon>
        <taxon>Shimwellia</taxon>
    </lineage>
</organism>
<feature type="domain" description="HTH arsR-type" evidence="4">
    <location>
        <begin position="87"/>
        <end position="112"/>
    </location>
</feature>
<evidence type="ECO:0000313" key="6">
    <source>
        <dbReference type="EMBL" id="AFJ45353.1"/>
    </source>
</evidence>
<dbReference type="Proteomes" id="UP000001955">
    <property type="component" value="Chromosome"/>
</dbReference>
<dbReference type="Gene3D" id="1.10.10.10">
    <property type="entry name" value="Winged helix-like DNA-binding domain superfamily/Winged helix DNA-binding domain"/>
    <property type="match status" value="1"/>
</dbReference>
<dbReference type="InterPro" id="IPR036388">
    <property type="entry name" value="WH-like_DNA-bd_sf"/>
</dbReference>
<evidence type="ECO:0000313" key="7">
    <source>
        <dbReference type="Proteomes" id="UP000001955"/>
    </source>
</evidence>